<name>A0ABU9Y4E6_9SPHN</name>
<dbReference type="EMBL" id="JBDIME010000011">
    <property type="protein sequence ID" value="MEN2790665.1"/>
    <property type="molecule type" value="Genomic_DNA"/>
</dbReference>
<organism evidence="2 3">
    <name type="scientific">Sphingomonas oligophenolica</name>
    <dbReference type="NCBI Taxonomy" id="301154"/>
    <lineage>
        <taxon>Bacteria</taxon>
        <taxon>Pseudomonadati</taxon>
        <taxon>Pseudomonadota</taxon>
        <taxon>Alphaproteobacteria</taxon>
        <taxon>Sphingomonadales</taxon>
        <taxon>Sphingomonadaceae</taxon>
        <taxon>Sphingomonas</taxon>
    </lineage>
</organism>
<accession>A0ABU9Y4E6</accession>
<evidence type="ECO:0008006" key="4">
    <source>
        <dbReference type="Google" id="ProtNLM"/>
    </source>
</evidence>
<dbReference type="PROSITE" id="PS51257">
    <property type="entry name" value="PROKAR_LIPOPROTEIN"/>
    <property type="match status" value="1"/>
</dbReference>
<proteinExistence type="predicted"/>
<feature type="chain" id="PRO_5045294750" description="Lipoprotein" evidence="1">
    <location>
        <begin position="22"/>
        <end position="123"/>
    </location>
</feature>
<dbReference type="Proteomes" id="UP001419910">
    <property type="component" value="Unassembled WGS sequence"/>
</dbReference>
<gene>
    <name evidence="2" type="ORF">ABC974_13580</name>
</gene>
<sequence>MKNPALAMILLPFLLAGCDRAAPQNDTAAQVPEGNYLAQIEALPGGQRDMVFMRAIQDSNVPCQHVAGSTVHAKVRGRPTWVAHCDDGRDWIVMLEPGGMIHVVNPGQIGEPDAAPTGNAMGR</sequence>
<evidence type="ECO:0000313" key="3">
    <source>
        <dbReference type="Proteomes" id="UP001419910"/>
    </source>
</evidence>
<protein>
    <recommendedName>
        <fullName evidence="4">Lipoprotein</fullName>
    </recommendedName>
</protein>
<evidence type="ECO:0000313" key="2">
    <source>
        <dbReference type="EMBL" id="MEN2790665.1"/>
    </source>
</evidence>
<reference evidence="2 3" key="1">
    <citation type="submission" date="2024-05" db="EMBL/GenBank/DDBJ databases">
        <authorList>
            <person name="Liu Q."/>
            <person name="Xin Y.-H."/>
        </authorList>
    </citation>
    <scope>NUCLEOTIDE SEQUENCE [LARGE SCALE GENOMIC DNA]</scope>
    <source>
        <strain evidence="2 3">CGMCC 1.10181</strain>
    </source>
</reference>
<dbReference type="RefSeq" id="WP_343889987.1">
    <property type="nucleotide sequence ID" value="NZ_BAAAEH010000028.1"/>
</dbReference>
<feature type="signal peptide" evidence="1">
    <location>
        <begin position="1"/>
        <end position="21"/>
    </location>
</feature>
<keyword evidence="1" id="KW-0732">Signal</keyword>
<evidence type="ECO:0000256" key="1">
    <source>
        <dbReference type="SAM" id="SignalP"/>
    </source>
</evidence>
<keyword evidence="3" id="KW-1185">Reference proteome</keyword>
<comment type="caution">
    <text evidence="2">The sequence shown here is derived from an EMBL/GenBank/DDBJ whole genome shotgun (WGS) entry which is preliminary data.</text>
</comment>